<sequence length="340" mass="35278">MATAVRWDPPYLLYLGNAPDDLAAKTARGIAHWRPQHCIGQLSGSACQTTIGLPEMDIASAAAAGARTLIVGVANAGGIMDAETVATVIAALEAGLDVASGLHAHLADHPLIAATAARLGRSLFDARVAPATPVGNGRKRAGRRLLAVGSDCSVGKMYTTLAMEKAMQARGLKADFRATGQTGIFIAGGGMPIDAVIADFISGGIEYLSPAREDGGWDLIEGQGSLFHPSFAGVSLGLLHGAQPDALVLCHEPTRTHMRGLPHYPQPDLEACLQANLAAAQLTNPQARFVGIALNTAALDEAGAQAACAALESRFGLPCQDPVRMGCERIIDRLLAEFGH</sequence>
<evidence type="ECO:0000259" key="2">
    <source>
        <dbReference type="Pfam" id="PF17396"/>
    </source>
</evidence>
<dbReference type="InterPro" id="IPR035402">
    <property type="entry name" value="DgcN-like_N"/>
</dbReference>
<dbReference type="SUPFAM" id="SSF52540">
    <property type="entry name" value="P-loop containing nucleoside triphosphate hydrolases"/>
    <property type="match status" value="1"/>
</dbReference>
<evidence type="ECO:0000313" key="5">
    <source>
        <dbReference type="Proteomes" id="UP000051254"/>
    </source>
</evidence>
<proteinExistence type="predicted"/>
<evidence type="ECO:0000259" key="1">
    <source>
        <dbReference type="Pfam" id="PF07755"/>
    </source>
</evidence>
<dbReference type="PIRSF" id="PIRSF026760">
    <property type="entry name" value="UCP026760"/>
    <property type="match status" value="1"/>
</dbReference>
<feature type="domain" description="D-glutamate N-acetyltransferase-like N-terminal" evidence="2">
    <location>
        <begin position="44"/>
        <end position="127"/>
    </location>
</feature>
<dbReference type="InterPro" id="IPR035086">
    <property type="entry name" value="DgcN-like_C"/>
</dbReference>
<dbReference type="AlphaFoldDB" id="A0A0R0C0I1"/>
<dbReference type="RefSeq" id="WP_057664979.1">
    <property type="nucleotide sequence ID" value="NZ_JACIUV010000005.1"/>
</dbReference>
<dbReference type="PANTHER" id="PTHR40690:SF1">
    <property type="entry name" value="DUF1611 DOMAIN-CONTAINING PROTEIN"/>
    <property type="match status" value="1"/>
</dbReference>
<evidence type="ECO:0000313" key="6">
    <source>
        <dbReference type="Proteomes" id="UP000550609"/>
    </source>
</evidence>
<name>A0A0R0C0I1_9GAMM</name>
<dbReference type="Gene3D" id="3.40.50.720">
    <property type="entry name" value="NAD(P)-binding Rossmann-like Domain"/>
    <property type="match status" value="1"/>
</dbReference>
<reference evidence="3 5" key="1">
    <citation type="submission" date="2015-05" db="EMBL/GenBank/DDBJ databases">
        <title>Genome sequencing and analysis of members of genus Stenotrophomonas.</title>
        <authorList>
            <person name="Patil P.P."/>
            <person name="Midha S."/>
            <person name="Patil P.B."/>
        </authorList>
    </citation>
    <scope>NUCLEOTIDE SEQUENCE [LARGE SCALE GENOMIC DNA]</scope>
    <source>
        <strain evidence="3 5">DSM 17805</strain>
    </source>
</reference>
<comment type="caution">
    <text evidence="3">The sequence shown here is derived from an EMBL/GenBank/DDBJ whole genome shotgun (WGS) entry which is preliminary data.</text>
</comment>
<dbReference type="Pfam" id="PF07755">
    <property type="entry name" value="DUF1611"/>
    <property type="match status" value="1"/>
</dbReference>
<dbReference type="STRING" id="266128.ABB25_06120"/>
<gene>
    <name evidence="3" type="ORF">ABB25_06120</name>
    <name evidence="4" type="ORF">H4O09_12585</name>
</gene>
<dbReference type="NCBIfam" id="NF041892">
    <property type="entry name" value="DgcN"/>
    <property type="match status" value="1"/>
</dbReference>
<dbReference type="Proteomes" id="UP000550609">
    <property type="component" value="Unassembled WGS sequence"/>
</dbReference>
<protein>
    <submittedName>
        <fullName evidence="4">DUF1611 domain-containing protein</fullName>
    </submittedName>
    <submittedName>
        <fullName evidence="3">EBNA-1 nuclear protein</fullName>
    </submittedName>
</protein>
<dbReference type="InterPro" id="IPR027417">
    <property type="entry name" value="P-loop_NTPase"/>
</dbReference>
<dbReference type="Gene3D" id="3.40.50.300">
    <property type="entry name" value="P-loop containing nucleotide triphosphate hydrolases"/>
    <property type="match status" value="1"/>
</dbReference>
<reference evidence="4 6" key="2">
    <citation type="submission" date="2020-08" db="EMBL/GenBank/DDBJ databases">
        <title>Stenotrophomonas sp. W1S232.</title>
        <authorList>
            <person name="Deng Y."/>
        </authorList>
    </citation>
    <scope>NUCLEOTIDE SEQUENCE [LARGE SCALE GENOMIC DNA]</scope>
    <source>
        <strain evidence="4 6">W1S232</strain>
    </source>
</reference>
<dbReference type="Proteomes" id="UP000051254">
    <property type="component" value="Unassembled WGS sequence"/>
</dbReference>
<dbReference type="PANTHER" id="PTHR40690">
    <property type="entry name" value="GLL3100 PROTEIN"/>
    <property type="match status" value="1"/>
</dbReference>
<evidence type="ECO:0000313" key="4">
    <source>
        <dbReference type="EMBL" id="MBB1117888.1"/>
    </source>
</evidence>
<accession>A0A0R0C0I1</accession>
<dbReference type="EMBL" id="JACIUV010000005">
    <property type="protein sequence ID" value="MBB1117888.1"/>
    <property type="molecule type" value="Genomic_DNA"/>
</dbReference>
<dbReference type="OrthoDB" id="9778498at2"/>
<dbReference type="PATRIC" id="fig|266128.3.peg.86"/>
<dbReference type="InterPro" id="IPR011669">
    <property type="entry name" value="DgcN-like"/>
</dbReference>
<keyword evidence="5" id="KW-1185">Reference proteome</keyword>
<evidence type="ECO:0000313" key="3">
    <source>
        <dbReference type="EMBL" id="KRG58456.1"/>
    </source>
</evidence>
<feature type="domain" description="D-glutamate N-acetyltransferase-like C-terminal" evidence="1">
    <location>
        <begin position="134"/>
        <end position="330"/>
    </location>
</feature>
<accession>A0A7W3YWF5</accession>
<dbReference type="EMBL" id="LDJH01000010">
    <property type="protein sequence ID" value="KRG58456.1"/>
    <property type="molecule type" value="Genomic_DNA"/>
</dbReference>
<dbReference type="Pfam" id="PF17396">
    <property type="entry name" value="DUF1611_N"/>
    <property type="match status" value="1"/>
</dbReference>
<organism evidence="3 5">
    <name type="scientific">Stenotrophomonas koreensis</name>
    <dbReference type="NCBI Taxonomy" id="266128"/>
    <lineage>
        <taxon>Bacteria</taxon>
        <taxon>Pseudomonadati</taxon>
        <taxon>Pseudomonadota</taxon>
        <taxon>Gammaproteobacteria</taxon>
        <taxon>Lysobacterales</taxon>
        <taxon>Lysobacteraceae</taxon>
        <taxon>Stenotrophomonas</taxon>
    </lineage>
</organism>